<dbReference type="InterPro" id="IPR005835">
    <property type="entry name" value="NTP_transferase_dom"/>
</dbReference>
<name>A0A484HNP3_9BACT</name>
<dbReference type="GO" id="GO:0004105">
    <property type="term" value="F:choline-phosphate cytidylyltransferase activity"/>
    <property type="evidence" value="ECO:0007669"/>
    <property type="project" value="UniProtKB-EC"/>
</dbReference>
<evidence type="ECO:0000259" key="3">
    <source>
        <dbReference type="Pfam" id="PF00483"/>
    </source>
</evidence>
<dbReference type="EC" id="2.6.1.1" evidence="4"/>
<dbReference type="EC" id="2.7.7.15" evidence="4"/>
<gene>
    <name evidence="4" type="ORF">EPICR_50212</name>
</gene>
<evidence type="ECO:0000256" key="1">
    <source>
        <dbReference type="ARBA" id="ARBA00022679"/>
    </source>
</evidence>
<dbReference type="GO" id="GO:0004069">
    <property type="term" value="F:L-aspartate:2-oxoglutarate aminotransferase activity"/>
    <property type="evidence" value="ECO:0007669"/>
    <property type="project" value="UniProtKB-EC"/>
</dbReference>
<dbReference type="PANTHER" id="PTHR43584:SF8">
    <property type="entry name" value="N-ACETYLMURAMATE ALPHA-1-PHOSPHATE URIDYLYLTRANSFERASE"/>
    <property type="match status" value="1"/>
</dbReference>
<evidence type="ECO:0000256" key="2">
    <source>
        <dbReference type="ARBA" id="ARBA00022695"/>
    </source>
</evidence>
<keyword evidence="4" id="KW-0032">Aminotransferase</keyword>
<evidence type="ECO:0000313" key="4">
    <source>
        <dbReference type="EMBL" id="VEN74931.1"/>
    </source>
</evidence>
<dbReference type="Pfam" id="PF00483">
    <property type="entry name" value="NTP_transferase"/>
    <property type="match status" value="1"/>
</dbReference>
<dbReference type="CDD" id="cd02523">
    <property type="entry name" value="PC_cytidylyltransferase"/>
    <property type="match status" value="1"/>
</dbReference>
<feature type="domain" description="Nucleotidyl transferase" evidence="3">
    <location>
        <begin position="18"/>
        <end position="133"/>
    </location>
</feature>
<dbReference type="AlphaFoldDB" id="A0A484HNP3"/>
<dbReference type="EMBL" id="CAACVI010000045">
    <property type="protein sequence ID" value="VEN74931.1"/>
    <property type="molecule type" value="Genomic_DNA"/>
</dbReference>
<reference evidence="4" key="1">
    <citation type="submission" date="2019-01" db="EMBL/GenBank/DDBJ databases">
        <authorList>
            <consortium name="Genoscope - CEA"/>
            <person name="William W."/>
        </authorList>
    </citation>
    <scope>NUCLEOTIDE SEQUENCE</scope>
    <source>
        <strain evidence="4">CR-1</strain>
    </source>
</reference>
<keyword evidence="2 4" id="KW-0548">Nucleotidyltransferase</keyword>
<sequence>MEINLKHNSRHKEHVTTAVLLAAGTGSRLYPLTENAPKCMTIVSGMSILERLTASLNLHGFKRLVVVTGHLEKHIRDFLGDQVGEMKIEYVFNPLYKTSNNIYSLWIARKIINEPFLLLESDLVFDESLLDAMMYPNRIAVAKMQPWMNGTCVTINQSHHVNAFLAANADSFGQIKYKTVNIYSISLNSWNEIVKRLDKHISDGNTNDYYEIIFAEMIADGSLSFEDVSFDGKPWYEIDTIEDLAEAEKLFLSDDSRRLRSLGIAALTTSTSPPLSYNH</sequence>
<dbReference type="Gene3D" id="3.90.550.10">
    <property type="entry name" value="Spore Coat Polysaccharide Biosynthesis Protein SpsA, Chain A"/>
    <property type="match status" value="1"/>
</dbReference>
<dbReference type="InterPro" id="IPR050065">
    <property type="entry name" value="GlmU-like"/>
</dbReference>
<keyword evidence="1 4" id="KW-0808">Transferase</keyword>
<dbReference type="InterPro" id="IPR029044">
    <property type="entry name" value="Nucleotide-diphossugar_trans"/>
</dbReference>
<dbReference type="PANTHER" id="PTHR43584">
    <property type="entry name" value="NUCLEOTIDYL TRANSFERASE"/>
    <property type="match status" value="1"/>
</dbReference>
<accession>A0A484HNP3</accession>
<dbReference type="SUPFAM" id="SSF53448">
    <property type="entry name" value="Nucleotide-diphospho-sugar transferases"/>
    <property type="match status" value="1"/>
</dbReference>
<proteinExistence type="predicted"/>
<protein>
    <submittedName>
        <fullName evidence="4">Phosphocholine cytidylyltransferase</fullName>
        <ecNumber evidence="4">2.6.1.1</ecNumber>
        <ecNumber evidence="4">2.7.7.15</ecNumber>
    </submittedName>
</protein>
<organism evidence="4">
    <name type="scientific">uncultured Desulfobacteraceae bacterium</name>
    <dbReference type="NCBI Taxonomy" id="218296"/>
    <lineage>
        <taxon>Bacteria</taxon>
        <taxon>Pseudomonadati</taxon>
        <taxon>Thermodesulfobacteriota</taxon>
        <taxon>Desulfobacteria</taxon>
        <taxon>Desulfobacterales</taxon>
        <taxon>Desulfobacteraceae</taxon>
        <taxon>environmental samples</taxon>
    </lineage>
</organism>